<dbReference type="InterPro" id="IPR036860">
    <property type="entry name" value="SH2_dom_sf"/>
</dbReference>
<dbReference type="SMART" id="SM00252">
    <property type="entry name" value="SH2"/>
    <property type="match status" value="1"/>
</dbReference>
<proteinExistence type="predicted"/>
<dbReference type="OMA" id="IRPENND"/>
<reference evidence="3 4" key="1">
    <citation type="submission" date="2014-11" db="EMBL/GenBank/DDBJ databases">
        <title>Genetic blueprint of the zoonotic pathogen Toxocara canis.</title>
        <authorList>
            <person name="Zhu X.-Q."/>
            <person name="Korhonen P.K."/>
            <person name="Cai H."/>
            <person name="Young N.D."/>
            <person name="Nejsum P."/>
            <person name="von Samson-Himmelstjerna G."/>
            <person name="Boag P.R."/>
            <person name="Tan P."/>
            <person name="Li Q."/>
            <person name="Min J."/>
            <person name="Yang Y."/>
            <person name="Wang X."/>
            <person name="Fang X."/>
            <person name="Hall R.S."/>
            <person name="Hofmann A."/>
            <person name="Sternberg P.W."/>
            <person name="Jex A.R."/>
            <person name="Gasser R.B."/>
        </authorList>
    </citation>
    <scope>NUCLEOTIDE SEQUENCE [LARGE SCALE GENOMIC DNA]</scope>
    <source>
        <strain evidence="3">PN_DK_2014</strain>
    </source>
</reference>
<dbReference type="OrthoDB" id="10013007at2759"/>
<gene>
    <name evidence="3" type="ORF">Tcan_12739</name>
</gene>
<dbReference type="Pfam" id="PF00017">
    <property type="entry name" value="SH2"/>
    <property type="match status" value="1"/>
</dbReference>
<dbReference type="SUPFAM" id="SSF55550">
    <property type="entry name" value="SH2 domain"/>
    <property type="match status" value="1"/>
</dbReference>
<evidence type="ECO:0000313" key="4">
    <source>
        <dbReference type="Proteomes" id="UP000031036"/>
    </source>
</evidence>
<protein>
    <recommendedName>
        <fullName evidence="2">SH2 domain-containing protein</fullName>
    </recommendedName>
</protein>
<dbReference type="AlphaFoldDB" id="A0A0B2VTX7"/>
<evidence type="ECO:0000313" key="3">
    <source>
        <dbReference type="EMBL" id="KHN84824.1"/>
    </source>
</evidence>
<dbReference type="EMBL" id="JPKZ01000897">
    <property type="protein sequence ID" value="KHN84824.1"/>
    <property type="molecule type" value="Genomic_DNA"/>
</dbReference>
<keyword evidence="1" id="KW-0727">SH2 domain</keyword>
<dbReference type="Gene3D" id="3.30.505.10">
    <property type="entry name" value="SH2 domain"/>
    <property type="match status" value="1"/>
</dbReference>
<feature type="domain" description="SH2" evidence="2">
    <location>
        <begin position="87"/>
        <end position="182"/>
    </location>
</feature>
<name>A0A0B2VTX7_TOXCA</name>
<dbReference type="PANTHER" id="PTHR15832">
    <property type="entry name" value="SHC (SRC HOMOLOGY DOMAIN C-TERMINAL) ADAPTOR HOMOLOG"/>
    <property type="match status" value="1"/>
</dbReference>
<evidence type="ECO:0000259" key="2">
    <source>
        <dbReference type="PROSITE" id="PS50001"/>
    </source>
</evidence>
<comment type="caution">
    <text evidence="3">The sequence shown here is derived from an EMBL/GenBank/DDBJ whole genome shotgun (WGS) entry which is preliminary data.</text>
</comment>
<dbReference type="PROSITE" id="PS50001">
    <property type="entry name" value="SH2"/>
    <property type="match status" value="1"/>
</dbReference>
<dbReference type="CDD" id="cd00173">
    <property type="entry name" value="SH2"/>
    <property type="match status" value="1"/>
</dbReference>
<evidence type="ECO:0000256" key="1">
    <source>
        <dbReference type="PROSITE-ProRule" id="PRU00191"/>
    </source>
</evidence>
<dbReference type="InterPro" id="IPR000980">
    <property type="entry name" value="SH2"/>
</dbReference>
<organism evidence="3 4">
    <name type="scientific">Toxocara canis</name>
    <name type="common">Canine roundworm</name>
    <dbReference type="NCBI Taxonomy" id="6265"/>
    <lineage>
        <taxon>Eukaryota</taxon>
        <taxon>Metazoa</taxon>
        <taxon>Ecdysozoa</taxon>
        <taxon>Nematoda</taxon>
        <taxon>Chromadorea</taxon>
        <taxon>Rhabditida</taxon>
        <taxon>Spirurina</taxon>
        <taxon>Ascaridomorpha</taxon>
        <taxon>Ascaridoidea</taxon>
        <taxon>Toxocaridae</taxon>
        <taxon>Toxocara</taxon>
    </lineage>
</organism>
<sequence>MVKFSSADPAAAKERPLSIVQSIRPENNDRNPLVARRAIFRQGSDETPVRASRLIEPTPPLCFDERLAEWVYPVDDVLERQLDQVAYFCKNASRNKVLKALLTQPEGSFVLRSSESKKKFLALSVRVPFTHNPTGVAHYLIVRNEHGFKINGFNKYFPSIPMLVTHHSVMPERLPCRLIFARWDNTWKCEHNNYDYPPSEGYE</sequence>
<accession>A0A0B2VTX7</accession>
<dbReference type="PANTHER" id="PTHR15832:SF2">
    <property type="entry name" value="SH2 DOMAIN-CONTAINING PROTEIN"/>
    <property type="match status" value="1"/>
</dbReference>
<keyword evidence="4" id="KW-1185">Reference proteome</keyword>
<dbReference type="Proteomes" id="UP000031036">
    <property type="component" value="Unassembled WGS sequence"/>
</dbReference>